<dbReference type="STRING" id="872970.SAMN04488134_101245"/>
<dbReference type="InterPro" id="IPR009057">
    <property type="entry name" value="Homeodomain-like_sf"/>
</dbReference>
<reference evidence="5 6" key="1">
    <citation type="submission" date="2016-10" db="EMBL/GenBank/DDBJ databases">
        <authorList>
            <person name="de Groot N.N."/>
        </authorList>
    </citation>
    <scope>NUCLEOTIDE SEQUENCE [LARGE SCALE GENOMIC DNA]</scope>
    <source>
        <strain evidence="5 6">CGMCC 1.10434</strain>
    </source>
</reference>
<evidence type="ECO:0000256" key="2">
    <source>
        <dbReference type="ARBA" id="ARBA00023125"/>
    </source>
</evidence>
<feature type="domain" description="HTH araC/xylS-type" evidence="4">
    <location>
        <begin position="222"/>
        <end position="319"/>
    </location>
</feature>
<dbReference type="AlphaFoldDB" id="A0A1H8H429"/>
<gene>
    <name evidence="5" type="ORF">SAMN04488134_101245</name>
</gene>
<evidence type="ECO:0000313" key="6">
    <source>
        <dbReference type="Proteomes" id="UP000199300"/>
    </source>
</evidence>
<dbReference type="PRINTS" id="PR00032">
    <property type="entry name" value="HTHARAC"/>
</dbReference>
<dbReference type="PROSITE" id="PS00041">
    <property type="entry name" value="HTH_ARAC_FAMILY_1"/>
    <property type="match status" value="1"/>
</dbReference>
<dbReference type="InterPro" id="IPR018062">
    <property type="entry name" value="HTH_AraC-typ_CS"/>
</dbReference>
<dbReference type="EMBL" id="FODJ01000001">
    <property type="protein sequence ID" value="SEN50769.1"/>
    <property type="molecule type" value="Genomic_DNA"/>
</dbReference>
<dbReference type="PANTHER" id="PTHR43280">
    <property type="entry name" value="ARAC-FAMILY TRANSCRIPTIONAL REGULATOR"/>
    <property type="match status" value="1"/>
</dbReference>
<dbReference type="Gene3D" id="2.60.120.10">
    <property type="entry name" value="Jelly Rolls"/>
    <property type="match status" value="1"/>
</dbReference>
<dbReference type="InterPro" id="IPR018060">
    <property type="entry name" value="HTH_AraC"/>
</dbReference>
<proteinExistence type="predicted"/>
<keyword evidence="2 5" id="KW-0238">DNA-binding</keyword>
<dbReference type="Proteomes" id="UP000199300">
    <property type="component" value="Unassembled WGS sequence"/>
</dbReference>
<accession>A0A1H8H429</accession>
<dbReference type="SMART" id="SM00342">
    <property type="entry name" value="HTH_ARAC"/>
    <property type="match status" value="1"/>
</dbReference>
<keyword evidence="3" id="KW-0804">Transcription</keyword>
<evidence type="ECO:0000259" key="4">
    <source>
        <dbReference type="PROSITE" id="PS01124"/>
    </source>
</evidence>
<organism evidence="5 6">
    <name type="scientific">Amphibacillus marinus</name>
    <dbReference type="NCBI Taxonomy" id="872970"/>
    <lineage>
        <taxon>Bacteria</taxon>
        <taxon>Bacillati</taxon>
        <taxon>Bacillota</taxon>
        <taxon>Bacilli</taxon>
        <taxon>Bacillales</taxon>
        <taxon>Bacillaceae</taxon>
        <taxon>Amphibacillus</taxon>
    </lineage>
</organism>
<dbReference type="Gene3D" id="1.10.10.60">
    <property type="entry name" value="Homeodomain-like"/>
    <property type="match status" value="1"/>
</dbReference>
<name>A0A1H8H429_9BACI</name>
<keyword evidence="6" id="KW-1185">Reference proteome</keyword>
<dbReference type="Pfam" id="PF12833">
    <property type="entry name" value="HTH_18"/>
    <property type="match status" value="1"/>
</dbReference>
<dbReference type="GO" id="GO:0003700">
    <property type="term" value="F:DNA-binding transcription factor activity"/>
    <property type="evidence" value="ECO:0007669"/>
    <property type="project" value="InterPro"/>
</dbReference>
<dbReference type="InterPro" id="IPR014710">
    <property type="entry name" value="RmlC-like_jellyroll"/>
</dbReference>
<sequence>MVFTFAELFQLTDEEEQILKQIEINRSVYTSQTEFVIERAKFLHHQKRIDIRKHPRFIAFPPHKHDYIEINYVYHGQLTQQVGQDEIVLQQGELLFLNQHIEHALEPCQHHDIIINFIIDPVFFNQMIQQFITDSGNYTIIQFLINSIFNQDNSGQYLLYRVAAVAEIQEIFQNIIVEMMEPGLLSEAKVKFQMGLLMIELIKQAHLVEHQPNRPTHHHLVFGVLNYIEQSYQTAQLSHFASENRFTIDRLSKLIKQATGQTFKTLLQEKRLNQAEFLLTNTDYSVEQIAYEIGYENISYFYRLFKTTKGCTPRQFRKKLAEVAN</sequence>
<dbReference type="SUPFAM" id="SSF46689">
    <property type="entry name" value="Homeodomain-like"/>
    <property type="match status" value="1"/>
</dbReference>
<keyword evidence="1" id="KW-0805">Transcription regulation</keyword>
<dbReference type="RefSeq" id="WP_177178164.1">
    <property type="nucleotide sequence ID" value="NZ_FODJ01000001.1"/>
</dbReference>
<evidence type="ECO:0000313" key="5">
    <source>
        <dbReference type="EMBL" id="SEN50769.1"/>
    </source>
</evidence>
<dbReference type="SUPFAM" id="SSF51215">
    <property type="entry name" value="Regulatory protein AraC"/>
    <property type="match status" value="1"/>
</dbReference>
<protein>
    <submittedName>
        <fullName evidence="5">AraC-type DNA-binding protein</fullName>
    </submittedName>
</protein>
<dbReference type="Pfam" id="PF02311">
    <property type="entry name" value="AraC_binding"/>
    <property type="match status" value="1"/>
</dbReference>
<evidence type="ECO:0000256" key="3">
    <source>
        <dbReference type="ARBA" id="ARBA00023163"/>
    </source>
</evidence>
<evidence type="ECO:0000256" key="1">
    <source>
        <dbReference type="ARBA" id="ARBA00023015"/>
    </source>
</evidence>
<dbReference type="InterPro" id="IPR020449">
    <property type="entry name" value="Tscrpt_reg_AraC-type_HTH"/>
</dbReference>
<dbReference type="GO" id="GO:0043565">
    <property type="term" value="F:sequence-specific DNA binding"/>
    <property type="evidence" value="ECO:0007669"/>
    <property type="project" value="InterPro"/>
</dbReference>
<dbReference type="InterPro" id="IPR003313">
    <property type="entry name" value="AraC-bd"/>
</dbReference>
<dbReference type="InterPro" id="IPR037923">
    <property type="entry name" value="HTH-like"/>
</dbReference>
<dbReference type="PROSITE" id="PS01124">
    <property type="entry name" value="HTH_ARAC_FAMILY_2"/>
    <property type="match status" value="1"/>
</dbReference>
<dbReference type="PANTHER" id="PTHR43280:SF2">
    <property type="entry name" value="HTH-TYPE TRANSCRIPTIONAL REGULATOR EXSA"/>
    <property type="match status" value="1"/>
</dbReference>